<dbReference type="EC" id="4.2.3.1" evidence="5"/>
<dbReference type="PANTHER" id="PTHR48078:SF6">
    <property type="entry name" value="L-THREONINE DEHYDRATASE CATABOLIC TDCB"/>
    <property type="match status" value="1"/>
</dbReference>
<keyword evidence="2" id="KW-0663">Pyridoxal phosphate</keyword>
<dbReference type="PROSITE" id="PS00165">
    <property type="entry name" value="DEHYDRATASE_SER_THR"/>
    <property type="match status" value="1"/>
</dbReference>
<dbReference type="EMBL" id="DSVQ01000011">
    <property type="protein sequence ID" value="HGT38687.1"/>
    <property type="molecule type" value="Genomic_DNA"/>
</dbReference>
<dbReference type="GO" id="GO:0030170">
    <property type="term" value="F:pyridoxal phosphate binding"/>
    <property type="evidence" value="ECO:0007669"/>
    <property type="project" value="InterPro"/>
</dbReference>
<reference evidence="5" key="1">
    <citation type="journal article" date="2020" name="mSystems">
        <title>Genome- and Community-Level Interaction Insights into Carbon Utilization and Element Cycling Functions of Hydrothermarchaeota in Hydrothermal Sediment.</title>
        <authorList>
            <person name="Zhou Z."/>
            <person name="Liu Y."/>
            <person name="Xu W."/>
            <person name="Pan J."/>
            <person name="Luo Z.H."/>
            <person name="Li M."/>
        </authorList>
    </citation>
    <scope>NUCLEOTIDE SEQUENCE [LARGE SCALE GENOMIC DNA]</scope>
    <source>
        <strain evidence="5">SpSt-508</strain>
    </source>
</reference>
<dbReference type="Gene3D" id="3.40.50.1100">
    <property type="match status" value="2"/>
</dbReference>
<evidence type="ECO:0000256" key="2">
    <source>
        <dbReference type="ARBA" id="ARBA00022898"/>
    </source>
</evidence>
<dbReference type="CDD" id="cd01563">
    <property type="entry name" value="Thr-synth_1"/>
    <property type="match status" value="1"/>
</dbReference>
<dbReference type="Pfam" id="PF00291">
    <property type="entry name" value="PALP"/>
    <property type="match status" value="1"/>
</dbReference>
<evidence type="ECO:0000313" key="5">
    <source>
        <dbReference type="EMBL" id="HGT38687.1"/>
    </source>
</evidence>
<dbReference type="GO" id="GO:0003941">
    <property type="term" value="F:L-serine ammonia-lyase activity"/>
    <property type="evidence" value="ECO:0007669"/>
    <property type="project" value="TreeGrafter"/>
</dbReference>
<dbReference type="GO" id="GO:0009097">
    <property type="term" value="P:isoleucine biosynthetic process"/>
    <property type="evidence" value="ECO:0007669"/>
    <property type="project" value="TreeGrafter"/>
</dbReference>
<dbReference type="GO" id="GO:0006565">
    <property type="term" value="P:L-serine catabolic process"/>
    <property type="evidence" value="ECO:0007669"/>
    <property type="project" value="TreeGrafter"/>
</dbReference>
<dbReference type="InterPro" id="IPR001926">
    <property type="entry name" value="TrpB-like_PALP"/>
</dbReference>
<accession>A0A7C4QM93</accession>
<feature type="domain" description="Tryptophan synthase beta chain-like PALP" evidence="4">
    <location>
        <begin position="73"/>
        <end position="387"/>
    </location>
</feature>
<dbReference type="SUPFAM" id="SSF53686">
    <property type="entry name" value="Tryptophan synthase beta subunit-like PLP-dependent enzymes"/>
    <property type="match status" value="1"/>
</dbReference>
<dbReference type="InterPro" id="IPR000634">
    <property type="entry name" value="Ser/Thr_deHydtase_PyrdxlP-BS"/>
</dbReference>
<organism evidence="5">
    <name type="scientific">Schlesneria paludicola</name>
    <dbReference type="NCBI Taxonomy" id="360056"/>
    <lineage>
        <taxon>Bacteria</taxon>
        <taxon>Pseudomonadati</taxon>
        <taxon>Planctomycetota</taxon>
        <taxon>Planctomycetia</taxon>
        <taxon>Planctomycetales</taxon>
        <taxon>Planctomycetaceae</taxon>
        <taxon>Schlesneria</taxon>
    </lineage>
</organism>
<protein>
    <submittedName>
        <fullName evidence="5">Threonine synthase</fullName>
        <ecNumber evidence="5">4.2.3.1</ecNumber>
    </submittedName>
</protein>
<name>A0A7C4QM93_9PLAN</name>
<dbReference type="InterPro" id="IPR050147">
    <property type="entry name" value="Ser/Thr_Dehydratase"/>
</dbReference>
<dbReference type="GO" id="GO:0004795">
    <property type="term" value="F:threonine synthase activity"/>
    <property type="evidence" value="ECO:0007669"/>
    <property type="project" value="UniProtKB-EC"/>
</dbReference>
<evidence type="ECO:0000259" key="4">
    <source>
        <dbReference type="Pfam" id="PF00291"/>
    </source>
</evidence>
<dbReference type="GO" id="GO:0004794">
    <property type="term" value="F:threonine deaminase activity"/>
    <property type="evidence" value="ECO:0007669"/>
    <property type="project" value="TreeGrafter"/>
</dbReference>
<proteinExistence type="predicted"/>
<dbReference type="NCBIfam" id="NF006050">
    <property type="entry name" value="PRK08197.1"/>
    <property type="match status" value="1"/>
</dbReference>
<comment type="caution">
    <text evidence="5">The sequence shown here is derived from an EMBL/GenBank/DDBJ whole genome shotgun (WGS) entry which is preliminary data.</text>
</comment>
<dbReference type="GO" id="GO:0006567">
    <property type="term" value="P:L-threonine catabolic process"/>
    <property type="evidence" value="ECO:0007669"/>
    <property type="project" value="TreeGrafter"/>
</dbReference>
<evidence type="ECO:0000256" key="3">
    <source>
        <dbReference type="ARBA" id="ARBA00023239"/>
    </source>
</evidence>
<comment type="cofactor">
    <cofactor evidence="1">
        <name>pyridoxal 5'-phosphate</name>
        <dbReference type="ChEBI" id="CHEBI:597326"/>
    </cofactor>
</comment>
<gene>
    <name evidence="5" type="ORF">ENS64_05420</name>
</gene>
<dbReference type="InterPro" id="IPR036052">
    <property type="entry name" value="TrpB-like_PALP_sf"/>
</dbReference>
<dbReference type="AlphaFoldDB" id="A0A7C4QM93"/>
<evidence type="ECO:0000256" key="1">
    <source>
        <dbReference type="ARBA" id="ARBA00001933"/>
    </source>
</evidence>
<sequence length="399" mass="43063">MHTALECSLCGAAHDIGRPQNLCRQCSKPLLARYNLSQLRAAGWDPAVIRQRTERSLWRFREVLPLADQQTPVTLGEGLTPLLKCEPRGRFARFHKLFIKDESVNPTASFKARGMTAAITRAAALGIREVALPSAGNAGGAAAAYAAAAGLRCHVFMPRDTPPANIVECQVSGASVELVDGLIHDCGKLVREGCARHGWFDLSTLREPFRVEGKKTLGYELALDLAAFHGLPPNRVRLPDCIVYPAGGGTGLIGMWKAFEEMEALGWIGRERPKMVLVQAEGCAPIVRAFQTGAEFAELFPNAATVASGLRVPAAVGDFLMLRAVRQSGGLCTTVSDRELLEGVRELAGEQGVFACPEGGAAWRAACRLREEGWLDPRETVVLFNTGSGLKYTHLFAST</sequence>
<dbReference type="PANTHER" id="PTHR48078">
    <property type="entry name" value="THREONINE DEHYDRATASE, MITOCHONDRIAL-RELATED"/>
    <property type="match status" value="1"/>
</dbReference>
<keyword evidence="3 5" id="KW-0456">Lyase</keyword>